<evidence type="ECO:0000256" key="2">
    <source>
        <dbReference type="ARBA" id="ARBA00023015"/>
    </source>
</evidence>
<comment type="similarity">
    <text evidence="1">Belongs to the LysR transcriptional regulatory family.</text>
</comment>
<dbReference type="Gene3D" id="1.10.10.10">
    <property type="entry name" value="Winged helix-like DNA-binding domain superfamily/Winged helix DNA-binding domain"/>
    <property type="match status" value="1"/>
</dbReference>
<dbReference type="PROSITE" id="PS50931">
    <property type="entry name" value="HTH_LYSR"/>
    <property type="match status" value="1"/>
</dbReference>
<keyword evidence="2" id="KW-0805">Transcription regulation</keyword>
<evidence type="ECO:0000256" key="3">
    <source>
        <dbReference type="ARBA" id="ARBA00023125"/>
    </source>
</evidence>
<dbReference type="PANTHER" id="PTHR30579:SF3">
    <property type="entry name" value="TRANSCRIPTIONAL REGULATORY PROTEIN"/>
    <property type="match status" value="1"/>
</dbReference>
<dbReference type="SUPFAM" id="SSF46785">
    <property type="entry name" value="Winged helix' DNA-binding domain"/>
    <property type="match status" value="1"/>
</dbReference>
<proteinExistence type="inferred from homology"/>
<dbReference type="Pfam" id="PF00126">
    <property type="entry name" value="HTH_1"/>
    <property type="match status" value="1"/>
</dbReference>
<organism evidence="6 7">
    <name type="scientific">Lysobacter niastensis</name>
    <dbReference type="NCBI Taxonomy" id="380629"/>
    <lineage>
        <taxon>Bacteria</taxon>
        <taxon>Pseudomonadati</taxon>
        <taxon>Pseudomonadota</taxon>
        <taxon>Gammaproteobacteria</taxon>
        <taxon>Lysobacterales</taxon>
        <taxon>Lysobacteraceae</taxon>
        <taxon>Lysobacter</taxon>
    </lineage>
</organism>
<evidence type="ECO:0000256" key="4">
    <source>
        <dbReference type="ARBA" id="ARBA00023163"/>
    </source>
</evidence>
<dbReference type="PANTHER" id="PTHR30579">
    <property type="entry name" value="TRANSCRIPTIONAL REGULATOR"/>
    <property type="match status" value="1"/>
</dbReference>
<keyword evidence="3" id="KW-0238">DNA-binding</keyword>
<dbReference type="InterPro" id="IPR000847">
    <property type="entry name" value="LysR_HTH_N"/>
</dbReference>
<evidence type="ECO:0000256" key="1">
    <source>
        <dbReference type="ARBA" id="ARBA00009437"/>
    </source>
</evidence>
<sequence>MQSRIALSQYSLSAADLEVVLALVRTGTLASAGERLGLNASTVFRSLQRIERGLGAALFMRGRNGYEPNELASLLAEQAEHVEAALEASRAAVRQQPGSVSGTVRITTTDTILHGLVAPSLARLREAHHLLEFELHTGNELASLTRRDADIAVRATKHPPTHLVGRRLGPIRVALFAAASSGLHTPDDLERAAPAWVAPDDALPEHPSVLWRRKAFPRVQPAYRVSSILTVAHLVQLGLGVGVLPLFLAREMSGLLQLGEALDDAQTDLWLLTHPQARHLRRVAAVYAHLGASLHLD</sequence>
<dbReference type="Gene3D" id="3.40.190.290">
    <property type="match status" value="1"/>
</dbReference>
<dbReference type="Proteomes" id="UP001429984">
    <property type="component" value="Unassembled WGS sequence"/>
</dbReference>
<keyword evidence="7" id="KW-1185">Reference proteome</keyword>
<dbReference type="InterPro" id="IPR005119">
    <property type="entry name" value="LysR_subst-bd"/>
</dbReference>
<dbReference type="InterPro" id="IPR036390">
    <property type="entry name" value="WH_DNA-bd_sf"/>
</dbReference>
<dbReference type="EMBL" id="JADLZT010000006">
    <property type="protein sequence ID" value="MBF6024890.1"/>
    <property type="molecule type" value="Genomic_DNA"/>
</dbReference>
<keyword evidence="4" id="KW-0804">Transcription</keyword>
<dbReference type="InterPro" id="IPR050176">
    <property type="entry name" value="LTTR"/>
</dbReference>
<name>A0ABS0B7B8_9GAMM</name>
<dbReference type="Pfam" id="PF03466">
    <property type="entry name" value="LysR_substrate"/>
    <property type="match status" value="1"/>
</dbReference>
<dbReference type="RefSeq" id="WP_194931469.1">
    <property type="nucleotide sequence ID" value="NZ_JADLZT010000006.1"/>
</dbReference>
<reference evidence="6 7" key="1">
    <citation type="submission" date="2020-11" db="EMBL/GenBank/DDBJ databases">
        <title>Draft Genome Sequence and Secondary Metabolite Biosynthetic Potential of the Lysobacter niastensis Type strain DSM 18481.</title>
        <authorList>
            <person name="Turrini P."/>
            <person name="Artuso I."/>
            <person name="Tescari M."/>
            <person name="Lugli G.A."/>
            <person name="Frangipani E."/>
            <person name="Ventura M."/>
            <person name="Visca P."/>
        </authorList>
    </citation>
    <scope>NUCLEOTIDE SEQUENCE [LARGE SCALE GENOMIC DNA]</scope>
    <source>
        <strain evidence="6 7">DSM 18481</strain>
    </source>
</reference>
<comment type="caution">
    <text evidence="6">The sequence shown here is derived from an EMBL/GenBank/DDBJ whole genome shotgun (WGS) entry which is preliminary data.</text>
</comment>
<evidence type="ECO:0000259" key="5">
    <source>
        <dbReference type="PROSITE" id="PS50931"/>
    </source>
</evidence>
<dbReference type="InterPro" id="IPR036388">
    <property type="entry name" value="WH-like_DNA-bd_sf"/>
</dbReference>
<feature type="domain" description="HTH lysR-type" evidence="5">
    <location>
        <begin position="12"/>
        <end position="69"/>
    </location>
</feature>
<evidence type="ECO:0000313" key="7">
    <source>
        <dbReference type="Proteomes" id="UP001429984"/>
    </source>
</evidence>
<accession>A0ABS0B7B8</accession>
<protein>
    <submittedName>
        <fullName evidence="6">LysR family transcriptional regulator</fullName>
    </submittedName>
</protein>
<gene>
    <name evidence="6" type="ORF">IU514_12720</name>
</gene>
<dbReference type="SUPFAM" id="SSF53850">
    <property type="entry name" value="Periplasmic binding protein-like II"/>
    <property type="match status" value="1"/>
</dbReference>
<evidence type="ECO:0000313" key="6">
    <source>
        <dbReference type="EMBL" id="MBF6024890.1"/>
    </source>
</evidence>